<organism evidence="1 2">
    <name type="scientific">Panagrolaimus sp. JU765</name>
    <dbReference type="NCBI Taxonomy" id="591449"/>
    <lineage>
        <taxon>Eukaryota</taxon>
        <taxon>Metazoa</taxon>
        <taxon>Ecdysozoa</taxon>
        <taxon>Nematoda</taxon>
        <taxon>Chromadorea</taxon>
        <taxon>Rhabditida</taxon>
        <taxon>Tylenchina</taxon>
        <taxon>Panagrolaimomorpha</taxon>
        <taxon>Panagrolaimoidea</taxon>
        <taxon>Panagrolaimidae</taxon>
        <taxon>Panagrolaimus</taxon>
    </lineage>
</organism>
<dbReference type="WBParaSite" id="JU765_v2.g4257.t1">
    <property type="protein sequence ID" value="JU765_v2.g4257.t1"/>
    <property type="gene ID" value="JU765_v2.g4257"/>
</dbReference>
<accession>A0AC34R7H7</accession>
<proteinExistence type="predicted"/>
<reference evidence="2" key="1">
    <citation type="submission" date="2022-11" db="UniProtKB">
        <authorList>
            <consortium name="WormBaseParasite"/>
        </authorList>
    </citation>
    <scope>IDENTIFICATION</scope>
</reference>
<dbReference type="Proteomes" id="UP000887576">
    <property type="component" value="Unplaced"/>
</dbReference>
<protein>
    <submittedName>
        <fullName evidence="2">Signal peptidase complex subunit 3</fullName>
    </submittedName>
</protein>
<name>A0AC34R7H7_9BILA</name>
<sequence>MHTIWSRANAIFAFTLTAMSAVTFAVFLSTIYSNRIAPVTISAANPRVRVMPDYISESGKSDHAMVSLNIQADVSSIFNWNVKQLFMYLVAEYKTPKNEVNQVVLWDKIVLRANRAVIIEEKIAPKYYFIDDGEHLLGHQNVTLIMKWNIIPNAGYLANAQGEGSYRVQFPTSYISGRF</sequence>
<evidence type="ECO:0000313" key="1">
    <source>
        <dbReference type="Proteomes" id="UP000887576"/>
    </source>
</evidence>
<evidence type="ECO:0000313" key="2">
    <source>
        <dbReference type="WBParaSite" id="JU765_v2.g4257.t1"/>
    </source>
</evidence>